<evidence type="ECO:0000313" key="2">
    <source>
        <dbReference type="EMBL" id="TYP71566.1"/>
    </source>
</evidence>
<comment type="caution">
    <text evidence="2">The sequence shown here is derived from an EMBL/GenBank/DDBJ whole genome shotgun (WGS) entry which is preliminary data.</text>
</comment>
<evidence type="ECO:0000256" key="1">
    <source>
        <dbReference type="SAM" id="MobiDB-lite"/>
    </source>
</evidence>
<proteinExistence type="predicted"/>
<name>A0A5D3Y9E5_9PROT</name>
<sequence>MNNNQNNITELRAILFDTLRGLKDKSIDIEHAKAISDTAQVIINSAKVEADYAKHYKKKTTSFMHDKIINSSSDESNDIDDDDTDDRRELADVNRTEPKLTSYVHRTGGGKQRI</sequence>
<dbReference type="RefSeq" id="WP_187426941.1">
    <property type="nucleotide sequence ID" value="NZ_CP011451.1"/>
</dbReference>
<evidence type="ECO:0000313" key="3">
    <source>
        <dbReference type="Proteomes" id="UP000324176"/>
    </source>
</evidence>
<dbReference type="EMBL" id="VNHT01000113">
    <property type="protein sequence ID" value="TYP71566.1"/>
    <property type="molecule type" value="Genomic_DNA"/>
</dbReference>
<accession>A0A5D3Y9E5</accession>
<dbReference type="AlphaFoldDB" id="A0A5D3Y9E5"/>
<organism evidence="2 3">
    <name type="scientific">Nitrosomonas communis</name>
    <dbReference type="NCBI Taxonomy" id="44574"/>
    <lineage>
        <taxon>Bacteria</taxon>
        <taxon>Pseudomonadati</taxon>
        <taxon>Pseudomonadota</taxon>
        <taxon>Betaproteobacteria</taxon>
        <taxon>Nitrosomonadales</taxon>
        <taxon>Nitrosomonadaceae</taxon>
        <taxon>Nitrosomonas</taxon>
    </lineage>
</organism>
<reference evidence="2 3" key="1">
    <citation type="submission" date="2019-07" db="EMBL/GenBank/DDBJ databases">
        <title>Active sludge and wastewater microbial communities from Klosterneuburg, Austria.</title>
        <authorList>
            <person name="Wagner M."/>
        </authorList>
    </citation>
    <scope>NUCLEOTIDE SEQUENCE [LARGE SCALE GENOMIC DNA]</scope>
    <source>
        <strain evidence="2 3">Nm2</strain>
    </source>
</reference>
<feature type="region of interest" description="Disordered" evidence="1">
    <location>
        <begin position="69"/>
        <end position="114"/>
    </location>
</feature>
<feature type="compositionally biased region" description="Basic and acidic residues" evidence="1">
    <location>
        <begin position="85"/>
        <end position="98"/>
    </location>
</feature>
<feature type="compositionally biased region" description="Acidic residues" evidence="1">
    <location>
        <begin position="75"/>
        <end position="84"/>
    </location>
</feature>
<protein>
    <submittedName>
        <fullName evidence="2">Uncharacterized protein</fullName>
    </submittedName>
</protein>
<gene>
    <name evidence="2" type="ORF">BCL69_11133</name>
</gene>
<dbReference type="Proteomes" id="UP000324176">
    <property type="component" value="Unassembled WGS sequence"/>
</dbReference>